<keyword evidence="3" id="KW-0472">Membrane</keyword>
<protein>
    <recommendedName>
        <fullName evidence="4">Cyanobacterial aminoacyl-tRNA synthetase CAAD domain-containing protein</fullName>
    </recommendedName>
</protein>
<dbReference type="PANTHER" id="PTHR33222:SF2">
    <property type="entry name" value="PROTEIN CURVATURE THYLAKOID 1D, CHLOROPLASTIC"/>
    <property type="match status" value="1"/>
</dbReference>
<dbReference type="AlphaFoldDB" id="A0A5N6QKV7"/>
<evidence type="ECO:0000259" key="4">
    <source>
        <dbReference type="Pfam" id="PF14159"/>
    </source>
</evidence>
<name>A0A5N6QKV7_9ROSI</name>
<gene>
    <name evidence="5" type="ORF">FH972_004354</name>
</gene>
<dbReference type="OrthoDB" id="2014299at2759"/>
<dbReference type="InterPro" id="IPR033344">
    <property type="entry name" value="CURT1"/>
</dbReference>
<dbReference type="PANTHER" id="PTHR33222">
    <property type="match status" value="1"/>
</dbReference>
<evidence type="ECO:0000256" key="1">
    <source>
        <dbReference type="ARBA" id="ARBA00004141"/>
    </source>
</evidence>
<dbReference type="Proteomes" id="UP000327013">
    <property type="component" value="Chromosome 1"/>
</dbReference>
<feature type="transmembrane region" description="Helical" evidence="3">
    <location>
        <begin position="168"/>
        <end position="184"/>
    </location>
</feature>
<proteinExistence type="predicted"/>
<organism evidence="5 6">
    <name type="scientific">Carpinus fangiana</name>
    <dbReference type="NCBI Taxonomy" id="176857"/>
    <lineage>
        <taxon>Eukaryota</taxon>
        <taxon>Viridiplantae</taxon>
        <taxon>Streptophyta</taxon>
        <taxon>Embryophyta</taxon>
        <taxon>Tracheophyta</taxon>
        <taxon>Spermatophyta</taxon>
        <taxon>Magnoliopsida</taxon>
        <taxon>eudicotyledons</taxon>
        <taxon>Gunneridae</taxon>
        <taxon>Pentapetalae</taxon>
        <taxon>rosids</taxon>
        <taxon>fabids</taxon>
        <taxon>Fagales</taxon>
        <taxon>Betulaceae</taxon>
        <taxon>Carpinus</taxon>
    </lineage>
</organism>
<evidence type="ECO:0000256" key="2">
    <source>
        <dbReference type="SAM" id="Coils"/>
    </source>
</evidence>
<keyword evidence="3" id="KW-1133">Transmembrane helix</keyword>
<dbReference type="EMBL" id="CM017321">
    <property type="protein sequence ID" value="KAE7999982.1"/>
    <property type="molecule type" value="Genomic_DNA"/>
</dbReference>
<keyword evidence="3" id="KW-0812">Transmembrane</keyword>
<dbReference type="GO" id="GO:0009535">
    <property type="term" value="C:chloroplast thylakoid membrane"/>
    <property type="evidence" value="ECO:0007669"/>
    <property type="project" value="TreeGrafter"/>
</dbReference>
<evidence type="ECO:0000313" key="6">
    <source>
        <dbReference type="Proteomes" id="UP000327013"/>
    </source>
</evidence>
<feature type="coiled-coil region" evidence="2">
    <location>
        <begin position="181"/>
        <end position="208"/>
    </location>
</feature>
<feature type="transmembrane region" description="Helical" evidence="3">
    <location>
        <begin position="135"/>
        <end position="156"/>
    </location>
</feature>
<keyword evidence="6" id="KW-1185">Reference proteome</keyword>
<feature type="domain" description="Cyanobacterial aminoacyl-tRNA synthetase CAAD" evidence="4">
    <location>
        <begin position="129"/>
        <end position="204"/>
    </location>
</feature>
<reference evidence="5 6" key="1">
    <citation type="submission" date="2019-06" db="EMBL/GenBank/DDBJ databases">
        <title>A chromosomal-level reference genome of Carpinus fangiana (Coryloideae, Betulaceae).</title>
        <authorList>
            <person name="Yang X."/>
            <person name="Wang Z."/>
            <person name="Zhang L."/>
            <person name="Hao G."/>
            <person name="Liu J."/>
            <person name="Yang Y."/>
        </authorList>
    </citation>
    <scope>NUCLEOTIDE SEQUENCE [LARGE SCALE GENOMIC DNA]</scope>
    <source>
        <strain evidence="5">Cfa_2016G</strain>
        <tissue evidence="5">Leaf</tissue>
    </source>
</reference>
<dbReference type="InterPro" id="IPR025564">
    <property type="entry name" value="CAAD_dom"/>
</dbReference>
<evidence type="ECO:0000256" key="3">
    <source>
        <dbReference type="SAM" id="Phobius"/>
    </source>
</evidence>
<accession>A0A5N6QKV7</accession>
<comment type="subcellular location">
    <subcellularLocation>
        <location evidence="1">Membrane</location>
        <topology evidence="1">Multi-pass membrane protein</topology>
    </subcellularLocation>
</comment>
<evidence type="ECO:0000313" key="5">
    <source>
        <dbReference type="EMBL" id="KAE7999982.1"/>
    </source>
</evidence>
<keyword evidence="2" id="KW-0175">Coiled coil</keyword>
<dbReference type="Pfam" id="PF14159">
    <property type="entry name" value="CAAD"/>
    <property type="match status" value="1"/>
</dbReference>
<sequence length="208" mass="22965">MALCSTTQALSSFPKCCHNRVLATNPTRLRPSLLLRPTPLSRTAGGLHSRLLFTSSLPRATTSEETSSGANRYAAEERDGVVTLDDTSPAEKKIFGETVVAEEAEVESSGDEQTQSFELLDKLNIKLDSDDTYNVLLYGGGALVAVWFSSVIVSTIDSIPLFPKLMEVVGLGYTFWFSYRYLIFKKNREELATKIEELKQQVIGSNDD</sequence>